<dbReference type="EMBL" id="JAIXMP010000030">
    <property type="protein sequence ID" value="KAI9251431.1"/>
    <property type="molecule type" value="Genomic_DNA"/>
</dbReference>
<feature type="binding site" evidence="11">
    <location>
        <begin position="29"/>
        <end position="35"/>
    </location>
    <ligand>
        <name>substrate</name>
    </ligand>
</feature>
<evidence type="ECO:0000256" key="4">
    <source>
        <dbReference type="ARBA" id="ARBA00012783"/>
    </source>
</evidence>
<comment type="catalytic activity">
    <reaction evidence="13">
        <text>2'-deoxycytidine + H2O + H(+) = 2'-deoxyuridine + NH4(+)</text>
        <dbReference type="Rhea" id="RHEA:13433"/>
        <dbReference type="ChEBI" id="CHEBI:15377"/>
        <dbReference type="ChEBI" id="CHEBI:15378"/>
        <dbReference type="ChEBI" id="CHEBI:15698"/>
        <dbReference type="ChEBI" id="CHEBI:16450"/>
        <dbReference type="ChEBI" id="CHEBI:28938"/>
        <dbReference type="EC" id="3.5.4.5"/>
    </reaction>
</comment>
<comment type="catalytic activity">
    <reaction evidence="9 13">
        <text>cytidine + H2O + H(+) = uridine + NH4(+)</text>
        <dbReference type="Rhea" id="RHEA:16069"/>
        <dbReference type="ChEBI" id="CHEBI:15377"/>
        <dbReference type="ChEBI" id="CHEBI:15378"/>
        <dbReference type="ChEBI" id="CHEBI:16704"/>
        <dbReference type="ChEBI" id="CHEBI:17562"/>
        <dbReference type="ChEBI" id="CHEBI:28938"/>
        <dbReference type="EC" id="3.5.4.5"/>
    </reaction>
</comment>
<evidence type="ECO:0000256" key="5">
    <source>
        <dbReference type="ARBA" id="ARBA00022723"/>
    </source>
</evidence>
<evidence type="ECO:0000256" key="9">
    <source>
        <dbReference type="ARBA" id="ARBA00049558"/>
    </source>
</evidence>
<evidence type="ECO:0000256" key="11">
    <source>
        <dbReference type="PIRSR" id="PIRSR606262-2"/>
    </source>
</evidence>
<keyword evidence="7 12" id="KW-0862">Zinc</keyword>
<dbReference type="GO" id="GO:0005829">
    <property type="term" value="C:cytosol"/>
    <property type="evidence" value="ECO:0007669"/>
    <property type="project" value="TreeGrafter"/>
</dbReference>
<evidence type="ECO:0000256" key="7">
    <source>
        <dbReference type="ARBA" id="ARBA00022833"/>
    </source>
</evidence>
<dbReference type="Gene3D" id="3.40.140.10">
    <property type="entry name" value="Cytidine Deaminase, domain 2"/>
    <property type="match status" value="1"/>
</dbReference>
<feature type="binding site" evidence="12">
    <location>
        <position position="76"/>
    </location>
    <ligand>
        <name>Zn(2+)</name>
        <dbReference type="ChEBI" id="CHEBI:29105"/>
        <note>catalytic</note>
    </ligand>
</feature>
<dbReference type="InterPro" id="IPR050202">
    <property type="entry name" value="Cyt/Deoxycyt_deaminase"/>
</dbReference>
<dbReference type="EC" id="3.5.4.5" evidence="4 13"/>
<keyword evidence="6 13" id="KW-0378">Hydrolase</keyword>
<dbReference type="InterPro" id="IPR016193">
    <property type="entry name" value="Cytidine_deaminase-like"/>
</dbReference>
<evidence type="ECO:0000256" key="6">
    <source>
        <dbReference type="ARBA" id="ARBA00022801"/>
    </source>
</evidence>
<feature type="active site" description="Proton donor" evidence="10">
    <location>
        <position position="42"/>
    </location>
</feature>
<evidence type="ECO:0000259" key="14">
    <source>
        <dbReference type="PROSITE" id="PS51747"/>
    </source>
</evidence>
<feature type="binding site" evidence="12">
    <location>
        <position position="73"/>
    </location>
    <ligand>
        <name>Zn(2+)</name>
        <dbReference type="ChEBI" id="CHEBI:29105"/>
        <note>catalytic</note>
    </ligand>
</feature>
<dbReference type="PANTHER" id="PTHR11644">
    <property type="entry name" value="CYTIDINE DEAMINASE"/>
    <property type="match status" value="1"/>
</dbReference>
<dbReference type="Proteomes" id="UP001209540">
    <property type="component" value="Unassembled WGS sequence"/>
</dbReference>
<comment type="function">
    <text evidence="2 13">This enzyme scavenges exogenous and endogenous cytidine and 2'-deoxycytidine for UMP synthesis.</text>
</comment>
<dbReference type="NCBIfam" id="TIGR01354">
    <property type="entry name" value="cyt_deam_tetra"/>
    <property type="match status" value="1"/>
</dbReference>
<reference evidence="15" key="1">
    <citation type="journal article" date="2022" name="IScience">
        <title>Evolution of zygomycete secretomes and the origins of terrestrial fungal ecologies.</title>
        <authorList>
            <person name="Chang Y."/>
            <person name="Wang Y."/>
            <person name="Mondo S."/>
            <person name="Ahrendt S."/>
            <person name="Andreopoulos W."/>
            <person name="Barry K."/>
            <person name="Beard J."/>
            <person name="Benny G.L."/>
            <person name="Blankenship S."/>
            <person name="Bonito G."/>
            <person name="Cuomo C."/>
            <person name="Desiro A."/>
            <person name="Gervers K.A."/>
            <person name="Hundley H."/>
            <person name="Kuo A."/>
            <person name="LaButti K."/>
            <person name="Lang B.F."/>
            <person name="Lipzen A."/>
            <person name="O'Donnell K."/>
            <person name="Pangilinan J."/>
            <person name="Reynolds N."/>
            <person name="Sandor L."/>
            <person name="Smith M.E."/>
            <person name="Tsang A."/>
            <person name="Grigoriev I.V."/>
            <person name="Stajich J.E."/>
            <person name="Spatafora J.W."/>
        </authorList>
    </citation>
    <scope>NUCLEOTIDE SEQUENCE</scope>
    <source>
        <strain evidence="15">RSA 2281</strain>
    </source>
</reference>
<dbReference type="GO" id="GO:0055086">
    <property type="term" value="P:nucleobase-containing small molecule metabolic process"/>
    <property type="evidence" value="ECO:0007669"/>
    <property type="project" value="UniProtKB-ARBA"/>
</dbReference>
<evidence type="ECO:0000256" key="3">
    <source>
        <dbReference type="ARBA" id="ARBA00006576"/>
    </source>
</evidence>
<dbReference type="PANTHER" id="PTHR11644:SF2">
    <property type="entry name" value="CYTIDINE DEAMINASE"/>
    <property type="match status" value="1"/>
</dbReference>
<reference evidence="15" key="2">
    <citation type="submission" date="2023-02" db="EMBL/GenBank/DDBJ databases">
        <authorList>
            <consortium name="DOE Joint Genome Institute"/>
            <person name="Mondo S.J."/>
            <person name="Chang Y."/>
            <person name="Wang Y."/>
            <person name="Ahrendt S."/>
            <person name="Andreopoulos W."/>
            <person name="Barry K."/>
            <person name="Beard J."/>
            <person name="Benny G.L."/>
            <person name="Blankenship S."/>
            <person name="Bonito G."/>
            <person name="Cuomo C."/>
            <person name="Desiro A."/>
            <person name="Gervers K.A."/>
            <person name="Hundley H."/>
            <person name="Kuo A."/>
            <person name="LaButti K."/>
            <person name="Lang B.F."/>
            <person name="Lipzen A."/>
            <person name="O'Donnell K."/>
            <person name="Pangilinan J."/>
            <person name="Reynolds N."/>
            <person name="Sandor L."/>
            <person name="Smith M.W."/>
            <person name="Tsang A."/>
            <person name="Grigoriev I.V."/>
            <person name="Stajich J.E."/>
            <person name="Spatafora J.W."/>
        </authorList>
    </citation>
    <scope>NUCLEOTIDE SEQUENCE</scope>
    <source>
        <strain evidence="15">RSA 2281</strain>
    </source>
</reference>
<name>A0AAD5K218_9FUNG</name>
<accession>A0AAD5K218</accession>
<dbReference type="NCBIfam" id="NF004064">
    <property type="entry name" value="PRK05578.1"/>
    <property type="match status" value="1"/>
</dbReference>
<keyword evidence="16" id="KW-1185">Reference proteome</keyword>
<keyword evidence="5 12" id="KW-0479">Metal-binding</keyword>
<dbReference type="GO" id="GO:0004126">
    <property type="term" value="F:cytidine deaminase activity"/>
    <property type="evidence" value="ECO:0007669"/>
    <property type="project" value="UniProtKB-UniRule"/>
</dbReference>
<evidence type="ECO:0000256" key="2">
    <source>
        <dbReference type="ARBA" id="ARBA00003949"/>
    </source>
</evidence>
<comment type="caution">
    <text evidence="15">The sequence shown here is derived from an EMBL/GenBank/DDBJ whole genome shotgun (WGS) entry which is preliminary data.</text>
</comment>
<feature type="binding site" evidence="12">
    <location>
        <position position="40"/>
    </location>
    <ligand>
        <name>Zn(2+)</name>
        <dbReference type="ChEBI" id="CHEBI:29105"/>
        <note>catalytic</note>
    </ligand>
</feature>
<dbReference type="InterPro" id="IPR002125">
    <property type="entry name" value="CMP_dCMP_dom"/>
</dbReference>
<dbReference type="GO" id="GO:0072527">
    <property type="term" value="P:pyrimidine-containing compound metabolic process"/>
    <property type="evidence" value="ECO:0007669"/>
    <property type="project" value="UniProtKB-ARBA"/>
</dbReference>
<organism evidence="15 16">
    <name type="scientific">Phascolomyces articulosus</name>
    <dbReference type="NCBI Taxonomy" id="60185"/>
    <lineage>
        <taxon>Eukaryota</taxon>
        <taxon>Fungi</taxon>
        <taxon>Fungi incertae sedis</taxon>
        <taxon>Mucoromycota</taxon>
        <taxon>Mucoromycotina</taxon>
        <taxon>Mucoromycetes</taxon>
        <taxon>Mucorales</taxon>
        <taxon>Lichtheimiaceae</taxon>
        <taxon>Phascolomyces</taxon>
    </lineage>
</organism>
<evidence type="ECO:0000256" key="10">
    <source>
        <dbReference type="PIRSR" id="PIRSR606262-1"/>
    </source>
</evidence>
<dbReference type="GO" id="GO:0008270">
    <property type="term" value="F:zinc ion binding"/>
    <property type="evidence" value="ECO:0007669"/>
    <property type="project" value="UniProtKB-UniRule"/>
</dbReference>
<evidence type="ECO:0000313" key="16">
    <source>
        <dbReference type="Proteomes" id="UP001209540"/>
    </source>
</evidence>
<evidence type="ECO:0000256" key="1">
    <source>
        <dbReference type="ARBA" id="ARBA00001947"/>
    </source>
</evidence>
<dbReference type="AlphaFoldDB" id="A0AAD5K218"/>
<dbReference type="PROSITE" id="PS51747">
    <property type="entry name" value="CYT_DCMP_DEAMINASES_2"/>
    <property type="match status" value="1"/>
</dbReference>
<dbReference type="InterPro" id="IPR006262">
    <property type="entry name" value="Cyt_deam_tetra"/>
</dbReference>
<evidence type="ECO:0000256" key="13">
    <source>
        <dbReference type="RuleBase" id="RU364006"/>
    </source>
</evidence>
<dbReference type="SUPFAM" id="SSF53927">
    <property type="entry name" value="Cytidine deaminase-like"/>
    <property type="match status" value="1"/>
</dbReference>
<sequence>KEAAYAPYSKFRVGAALLSEDGTIFKGCNVENASYGAAICAERTAYVKALSEGHKNFKALVVTTDQTEHVSPCGICRQFISEFGPASLPVFLINVKGESFPTTLGELLPHSFALEQGNKYLM</sequence>
<gene>
    <name evidence="15" type="ORF">BDA99DRAFT_444584</name>
</gene>
<comment type="similarity">
    <text evidence="3 13">Belongs to the cytidine and deoxycytidylate deaminase family.</text>
</comment>
<dbReference type="FunFam" id="3.40.140.10:FF:000008">
    <property type="entry name" value="Cytidine deaminase"/>
    <property type="match status" value="1"/>
</dbReference>
<feature type="domain" description="CMP/dCMP-type deaminase" evidence="14">
    <location>
        <begin position="1"/>
        <end position="115"/>
    </location>
</feature>
<evidence type="ECO:0000313" key="15">
    <source>
        <dbReference type="EMBL" id="KAI9251431.1"/>
    </source>
</evidence>
<dbReference type="CDD" id="cd01283">
    <property type="entry name" value="cytidine_deaminase"/>
    <property type="match status" value="1"/>
</dbReference>
<protein>
    <recommendedName>
        <fullName evidence="4 13">Cytidine deaminase</fullName>
        <ecNumber evidence="4 13">3.5.4.5</ecNumber>
    </recommendedName>
    <alternativeName>
        <fullName evidence="8 13">Cytidine aminohydrolase</fullName>
    </alternativeName>
</protein>
<comment type="cofactor">
    <cofactor evidence="1 12 13">
        <name>Zn(2+)</name>
        <dbReference type="ChEBI" id="CHEBI:29105"/>
    </cofactor>
</comment>
<evidence type="ECO:0000256" key="12">
    <source>
        <dbReference type="PIRSR" id="PIRSR606262-3"/>
    </source>
</evidence>
<dbReference type="Pfam" id="PF00383">
    <property type="entry name" value="dCMP_cyt_deam_1"/>
    <property type="match status" value="1"/>
</dbReference>
<feature type="non-terminal residue" evidence="15">
    <location>
        <position position="122"/>
    </location>
</feature>
<proteinExistence type="inferred from homology"/>
<evidence type="ECO:0000256" key="8">
    <source>
        <dbReference type="ARBA" id="ARBA00032005"/>
    </source>
</evidence>